<feature type="region of interest" description="Important for donor substrate binding" evidence="3">
    <location>
        <begin position="269"/>
        <end position="270"/>
    </location>
</feature>
<dbReference type="PANTHER" id="PTHR13132:SF29">
    <property type="entry name" value="ALPHA-(1,6)-FUCOSYLTRANSFERASE"/>
    <property type="match status" value="1"/>
</dbReference>
<dbReference type="RefSeq" id="XP_030848640.1">
    <property type="nucleotide sequence ID" value="XM_030992780.1"/>
</dbReference>
<dbReference type="GO" id="GO:0046921">
    <property type="term" value="F:alpha-(1-&gt;6)-fucosyltransferase activity"/>
    <property type="evidence" value="ECO:0000318"/>
    <property type="project" value="GO_Central"/>
</dbReference>
<feature type="domain" description="GT23" evidence="5">
    <location>
        <begin position="105"/>
        <end position="406"/>
    </location>
</feature>
<reference evidence="7" key="1">
    <citation type="submission" date="2015-02" db="EMBL/GenBank/DDBJ databases">
        <title>Genome sequencing for Strongylocentrotus purpuratus.</title>
        <authorList>
            <person name="Murali S."/>
            <person name="Liu Y."/>
            <person name="Vee V."/>
            <person name="English A."/>
            <person name="Wang M."/>
            <person name="Skinner E."/>
            <person name="Han Y."/>
            <person name="Muzny D.M."/>
            <person name="Worley K.C."/>
            <person name="Gibbs R.A."/>
        </authorList>
    </citation>
    <scope>NUCLEOTIDE SEQUENCE</scope>
</reference>
<keyword evidence="2 3" id="KW-0808">Transferase</keyword>
<dbReference type="Pfam" id="PF19745">
    <property type="entry name" value="FUT8_N_cat"/>
    <property type="match status" value="1"/>
</dbReference>
<dbReference type="PROSITE" id="PS51659">
    <property type="entry name" value="GT23"/>
    <property type="match status" value="1"/>
</dbReference>
<dbReference type="OrthoDB" id="2014825at2759"/>
<dbReference type="GeneID" id="586950"/>
<evidence type="ECO:0000313" key="7">
    <source>
        <dbReference type="Proteomes" id="UP000007110"/>
    </source>
</evidence>
<feature type="compositionally biased region" description="Polar residues" evidence="4">
    <location>
        <begin position="64"/>
        <end position="75"/>
    </location>
</feature>
<comment type="similarity">
    <text evidence="3">Belongs to the glycosyltransferase 23 family.</text>
</comment>
<dbReference type="KEGG" id="spu:586950"/>
<dbReference type="FunFam" id="3.40.50.11350:FF:000016">
    <property type="entry name" value="Uncharacterized protein"/>
    <property type="match status" value="1"/>
</dbReference>
<dbReference type="InterPro" id="IPR045573">
    <property type="entry name" value="Fut8_N_cat"/>
</dbReference>
<evidence type="ECO:0000313" key="6">
    <source>
        <dbReference type="EnsemblMetazoa" id="XP_030848640"/>
    </source>
</evidence>
<evidence type="ECO:0000256" key="1">
    <source>
        <dbReference type="ARBA" id="ARBA00022676"/>
    </source>
</evidence>
<evidence type="ECO:0000256" key="3">
    <source>
        <dbReference type="PROSITE-ProRule" id="PRU00992"/>
    </source>
</evidence>
<dbReference type="CDD" id="cd11300">
    <property type="entry name" value="Fut8_like"/>
    <property type="match status" value="1"/>
</dbReference>
<protein>
    <recommendedName>
        <fullName evidence="5">GT23 domain-containing protein</fullName>
    </recommendedName>
</protein>
<sequence>MNMDTRYKVLLVITLVLFISSFIVFERDISPRYIQHMKSSKQKSPRPELHNRGKPDEEQKPIVSDNNTLSQVDGNSSWQEGELRNLSNLIQQRLHFLQNPPDCRKAKKIVCDLSHRVGFGSIVHHLSFCLIMAYGSERTLILNSSEWVYSPGGWDKFFRPLSENCLDGQVETTAYTKWPTPDGNDSIQVVKIPVIADFAKTNTKPDFLPLAIPEDISERLMRVHSKPLIWWIGQIITYILKPQPQTLEFIDNKTTALGFTHPIVGIQVRRTDKIKSRNAKNNFKGEAKFHGIEEYMDHVEKYYQELEKRKEVSVRRVFLATDEVSLLYEARKKYPGYVFVSDNNISQSASVSLRQSEESLMGMIIDLHLLARSDFVVCTLSSNICRLVYEMLQHSHFDASKKLISVDRQYFWSGENSKAKGKTAKMPVYEGAENVHLYGV</sequence>
<dbReference type="InterPro" id="IPR027350">
    <property type="entry name" value="GT23_dom"/>
</dbReference>
<organism evidence="6 7">
    <name type="scientific">Strongylocentrotus purpuratus</name>
    <name type="common">Purple sea urchin</name>
    <dbReference type="NCBI Taxonomy" id="7668"/>
    <lineage>
        <taxon>Eukaryota</taxon>
        <taxon>Metazoa</taxon>
        <taxon>Echinodermata</taxon>
        <taxon>Eleutherozoa</taxon>
        <taxon>Echinozoa</taxon>
        <taxon>Echinoidea</taxon>
        <taxon>Euechinoidea</taxon>
        <taxon>Echinacea</taxon>
        <taxon>Camarodonta</taxon>
        <taxon>Echinidea</taxon>
        <taxon>Strongylocentrotidae</taxon>
        <taxon>Strongylocentrotus</taxon>
    </lineage>
</organism>
<feature type="region of interest" description="Disordered" evidence="4">
    <location>
        <begin position="36"/>
        <end position="75"/>
    </location>
</feature>
<dbReference type="Gene3D" id="3.40.50.11350">
    <property type="match status" value="1"/>
</dbReference>
<evidence type="ECO:0000256" key="2">
    <source>
        <dbReference type="ARBA" id="ARBA00022679"/>
    </source>
</evidence>
<name>A0A7M7PD95_STRPU</name>
<keyword evidence="1 3" id="KW-0328">Glycosyltransferase</keyword>
<dbReference type="InParanoid" id="A0A7M7PD95"/>
<dbReference type="PANTHER" id="PTHR13132">
    <property type="entry name" value="ALPHA- 1,6 -FUCOSYLTRANSFERASE"/>
    <property type="match status" value="1"/>
</dbReference>
<dbReference type="OMA" id="ANFRPRA"/>
<proteinExistence type="inferred from homology"/>
<dbReference type="EnsemblMetazoa" id="XM_030992780">
    <property type="protein sequence ID" value="XP_030848640"/>
    <property type="gene ID" value="LOC586950"/>
</dbReference>
<evidence type="ECO:0000256" key="4">
    <source>
        <dbReference type="SAM" id="MobiDB-lite"/>
    </source>
</evidence>
<dbReference type="AlphaFoldDB" id="A0A7M7PD95"/>
<reference evidence="6" key="2">
    <citation type="submission" date="2021-01" db="UniProtKB">
        <authorList>
            <consortium name="EnsemblMetazoa"/>
        </authorList>
    </citation>
    <scope>IDENTIFICATION</scope>
</reference>
<keyword evidence="7" id="KW-1185">Reference proteome</keyword>
<evidence type="ECO:0000259" key="5">
    <source>
        <dbReference type="PROSITE" id="PS51659"/>
    </source>
</evidence>
<accession>A0A7M7PD95</accession>
<dbReference type="GO" id="GO:0006487">
    <property type="term" value="P:protein N-linked glycosylation"/>
    <property type="evidence" value="ECO:0000318"/>
    <property type="project" value="GO_Central"/>
</dbReference>
<dbReference type="Proteomes" id="UP000007110">
    <property type="component" value="Unassembled WGS sequence"/>
</dbReference>
<feature type="compositionally biased region" description="Basic and acidic residues" evidence="4">
    <location>
        <begin position="45"/>
        <end position="60"/>
    </location>
</feature>